<feature type="transmembrane region" description="Helical" evidence="1">
    <location>
        <begin position="12"/>
        <end position="29"/>
    </location>
</feature>
<keyword evidence="1" id="KW-1133">Transmembrane helix</keyword>
<evidence type="ECO:0000313" key="2">
    <source>
        <dbReference type="EMBL" id="OCU00961.1"/>
    </source>
</evidence>
<sequence length="75" mass="8519">MNLTRNGIVIDLFYILCCGIFIVNHFFVFSGHFTERMKVTDPLPLQLLQPVLLPTQDASVHLYNGNWLIATTVVV</sequence>
<organism evidence="2 3">
    <name type="scientific">Xenopus laevis</name>
    <name type="common">African clawed frog</name>
    <dbReference type="NCBI Taxonomy" id="8355"/>
    <lineage>
        <taxon>Eukaryota</taxon>
        <taxon>Metazoa</taxon>
        <taxon>Chordata</taxon>
        <taxon>Craniata</taxon>
        <taxon>Vertebrata</taxon>
        <taxon>Euteleostomi</taxon>
        <taxon>Amphibia</taxon>
        <taxon>Batrachia</taxon>
        <taxon>Anura</taxon>
        <taxon>Pipoidea</taxon>
        <taxon>Pipidae</taxon>
        <taxon>Xenopodinae</taxon>
        <taxon>Xenopus</taxon>
        <taxon>Xenopus</taxon>
    </lineage>
</organism>
<protein>
    <submittedName>
        <fullName evidence="2">Uncharacterized protein</fullName>
    </submittedName>
</protein>
<keyword evidence="1" id="KW-0812">Transmembrane</keyword>
<keyword evidence="1" id="KW-0472">Membrane</keyword>
<dbReference type="Proteomes" id="UP000694892">
    <property type="component" value="Chromosome 1L"/>
</dbReference>
<evidence type="ECO:0000313" key="3">
    <source>
        <dbReference type="Proteomes" id="UP000694892"/>
    </source>
</evidence>
<accession>A0A974E0N6</accession>
<dbReference type="EMBL" id="CM004466">
    <property type="protein sequence ID" value="OCU00961.1"/>
    <property type="molecule type" value="Genomic_DNA"/>
</dbReference>
<proteinExistence type="predicted"/>
<reference evidence="3" key="1">
    <citation type="journal article" date="2016" name="Nature">
        <title>Genome evolution in the allotetraploid frog Xenopus laevis.</title>
        <authorList>
            <person name="Session A.M."/>
            <person name="Uno Y."/>
            <person name="Kwon T."/>
            <person name="Chapman J.A."/>
            <person name="Toyoda A."/>
            <person name="Takahashi S."/>
            <person name="Fukui A."/>
            <person name="Hikosaka A."/>
            <person name="Suzuki A."/>
            <person name="Kondo M."/>
            <person name="van Heeringen S.J."/>
            <person name="Quigley I."/>
            <person name="Heinz S."/>
            <person name="Ogino H."/>
            <person name="Ochi H."/>
            <person name="Hellsten U."/>
            <person name="Lyons J.B."/>
            <person name="Simakov O."/>
            <person name="Putnam N."/>
            <person name="Stites J."/>
            <person name="Kuroki Y."/>
            <person name="Tanaka T."/>
            <person name="Michiue T."/>
            <person name="Watanabe M."/>
            <person name="Bogdanovic O."/>
            <person name="Lister R."/>
            <person name="Georgiou G."/>
            <person name="Paranjpe S.S."/>
            <person name="van Kruijsbergen I."/>
            <person name="Shu S."/>
            <person name="Carlson J."/>
            <person name="Kinoshita T."/>
            <person name="Ohta Y."/>
            <person name="Mawaribuchi S."/>
            <person name="Jenkins J."/>
            <person name="Grimwood J."/>
            <person name="Schmutz J."/>
            <person name="Mitros T."/>
            <person name="Mozaffari S.V."/>
            <person name="Suzuki Y."/>
            <person name="Haramoto Y."/>
            <person name="Yamamoto T.S."/>
            <person name="Takagi C."/>
            <person name="Heald R."/>
            <person name="Miller K."/>
            <person name="Haudenschild C."/>
            <person name="Kitzman J."/>
            <person name="Nakayama T."/>
            <person name="Izutsu Y."/>
            <person name="Robert J."/>
            <person name="Fortriede J."/>
            <person name="Burns K."/>
            <person name="Lotay V."/>
            <person name="Karimi K."/>
            <person name="Yasuoka Y."/>
            <person name="Dichmann D.S."/>
            <person name="Flajnik M.F."/>
            <person name="Houston D.W."/>
            <person name="Shendure J."/>
            <person name="DuPasquier L."/>
            <person name="Vize P.D."/>
            <person name="Zorn A.M."/>
            <person name="Ito M."/>
            <person name="Marcotte E.M."/>
            <person name="Wallingford J.B."/>
            <person name="Ito Y."/>
            <person name="Asashima M."/>
            <person name="Ueno N."/>
            <person name="Matsuda Y."/>
            <person name="Veenstra G.J."/>
            <person name="Fujiyama A."/>
            <person name="Harland R.M."/>
            <person name="Taira M."/>
            <person name="Rokhsar D.S."/>
        </authorList>
    </citation>
    <scope>NUCLEOTIDE SEQUENCE [LARGE SCALE GENOMIC DNA]</scope>
    <source>
        <strain evidence="3">J</strain>
    </source>
</reference>
<dbReference type="AlphaFoldDB" id="A0A974E0N6"/>
<evidence type="ECO:0000256" key="1">
    <source>
        <dbReference type="SAM" id="Phobius"/>
    </source>
</evidence>
<name>A0A974E0N6_XENLA</name>
<gene>
    <name evidence="2" type="ORF">XELAEV_18006740mg</name>
</gene>